<dbReference type="GO" id="GO:0006310">
    <property type="term" value="P:DNA recombination"/>
    <property type="evidence" value="ECO:0007669"/>
    <property type="project" value="InterPro"/>
</dbReference>
<dbReference type="EMBL" id="LNKA01000001">
    <property type="protein sequence ID" value="KTC65705.1"/>
    <property type="molecule type" value="Genomic_DNA"/>
</dbReference>
<dbReference type="PANTHER" id="PTHR11059:SF0">
    <property type="entry name" value="DNA REPAIR PROTEIN RECN"/>
    <property type="match status" value="1"/>
</dbReference>
<proteinExistence type="inferred from homology"/>
<keyword evidence="13" id="KW-0614">Plasmid</keyword>
<keyword evidence="4" id="KW-0547">Nucleotide-binding</keyword>
<geneLocation type="plasmid" evidence="13 15">
    <name>24</name>
</geneLocation>
<dbReference type="PIRSF" id="PIRSF003128">
    <property type="entry name" value="RecN"/>
    <property type="match status" value="1"/>
</dbReference>
<evidence type="ECO:0000256" key="8">
    <source>
        <dbReference type="ARBA" id="ARBA00033408"/>
    </source>
</evidence>
<keyword evidence="14" id="KW-1185">Reference proteome</keyword>
<evidence type="ECO:0000256" key="4">
    <source>
        <dbReference type="ARBA" id="ARBA00022741"/>
    </source>
</evidence>
<feature type="domain" description="RecF/RecN/SMC N-terminal" evidence="11">
    <location>
        <begin position="2"/>
        <end position="504"/>
    </location>
</feature>
<evidence type="ECO:0000256" key="1">
    <source>
        <dbReference type="ARBA" id="ARBA00003618"/>
    </source>
</evidence>
<dbReference type="GO" id="GO:0043590">
    <property type="term" value="C:bacterial nucleoid"/>
    <property type="evidence" value="ECO:0007669"/>
    <property type="project" value="TreeGrafter"/>
</dbReference>
<dbReference type="GO" id="GO:0006281">
    <property type="term" value="P:DNA repair"/>
    <property type="evidence" value="ECO:0007669"/>
    <property type="project" value="UniProtKB-KW"/>
</dbReference>
<dbReference type="Proteomes" id="UP000281170">
    <property type="component" value="Plasmid 24"/>
</dbReference>
<dbReference type="STRING" id="45056.Lade_0363"/>
<dbReference type="CDD" id="cd03241">
    <property type="entry name" value="ABC_RecN"/>
    <property type="match status" value="2"/>
</dbReference>
<accession>A0A0W0R3T5</accession>
<dbReference type="PATRIC" id="fig|45056.6.peg.371"/>
<keyword evidence="6" id="KW-0067">ATP-binding</keyword>
<evidence type="ECO:0000256" key="7">
    <source>
        <dbReference type="ARBA" id="ARBA00023204"/>
    </source>
</evidence>
<dbReference type="FunFam" id="3.40.50.300:FF:000319">
    <property type="entry name" value="DNA repair protein RecN"/>
    <property type="match status" value="1"/>
</dbReference>
<dbReference type="PANTHER" id="PTHR11059">
    <property type="entry name" value="DNA REPAIR PROTEIN RECN"/>
    <property type="match status" value="1"/>
</dbReference>
<dbReference type="NCBIfam" id="TIGR00634">
    <property type="entry name" value="recN"/>
    <property type="match status" value="1"/>
</dbReference>
<dbReference type="Proteomes" id="UP000054859">
    <property type="component" value="Unassembled WGS sequence"/>
</dbReference>
<evidence type="ECO:0000313" key="15">
    <source>
        <dbReference type="Proteomes" id="UP000281170"/>
    </source>
</evidence>
<dbReference type="KEGG" id="ladl:NCTC12735_01632"/>
<reference evidence="12 14" key="1">
    <citation type="submission" date="2015-11" db="EMBL/GenBank/DDBJ databases">
        <title>Identification of large and diverse effector repertoires of 38 Legionella species.</title>
        <authorList>
            <person name="Burstein D."/>
            <person name="Amaro F."/>
            <person name="Zusman T."/>
            <person name="Lifshitz Z."/>
            <person name="Cohen O."/>
            <person name="Gilbert J.A."/>
            <person name="Pupko T."/>
            <person name="Shuman H.A."/>
            <person name="Segal G."/>
        </authorList>
    </citation>
    <scope>NUCLEOTIDE SEQUENCE [LARGE SCALE GENOMIC DNA]</scope>
    <source>
        <strain evidence="12 14">1762-AUS-E</strain>
    </source>
</reference>
<dbReference type="EMBL" id="LR134433">
    <property type="protein sequence ID" value="VEH85987.1"/>
    <property type="molecule type" value="Genomic_DNA"/>
</dbReference>
<sequence>MLASLRIENFAIVSFLELDFKNGMTAFTGETGAGKSIMIDALLLALGGRGEASVVRPNAEKCDICATFLIEANSPLYQWLIEHDIPCDEKEIVLRRTINSEGRSKSYINGLPFPLQKVKELAETVVDIHGQHQHQTLLNPTTHRLQLDQFANHTQLLEKVGNAYHAYQKIAKQIDSLKEQGNTTERQSLLRFQQEELQKVDVKEGEIQVLHEEHQLLHHAKEFLHTSQTIAGILNNEENHNILSGLHQILQLLATLPKLPPIQSTSELINTAIIQCEEALDEIEKFTQDIELDPERLQAVEERMGLLHQIARKYHIDPSAIPHHLKHIEEELEQLQNSQGLILKLEEEYIQKLNEYESLAGKLRESRQEAAKHLTLEITKTIQKLGMPKGFIAIDITPLEKNTAYGMDKVEYKVCTNPGMQPESLGKVASGGELSRISLAIHLITAQKGSTPTLLFDEVDVGIGGATAALVGQYLRKLGERLQLFCVTHQPQVAACAHHHFFVEKFTKEEETFSKVSLLCESEKINEIARMLGGLTITEQTLSNARELFLLSQGLKANEPA</sequence>
<dbReference type="OrthoDB" id="9806954at2"/>
<dbReference type="AlphaFoldDB" id="A0A0W0R3T5"/>
<dbReference type="FunFam" id="3.40.50.300:FF:000356">
    <property type="entry name" value="DNA repair protein RecN"/>
    <property type="match status" value="1"/>
</dbReference>
<dbReference type="NCBIfam" id="NF008121">
    <property type="entry name" value="PRK10869.1"/>
    <property type="match status" value="1"/>
</dbReference>
<keyword evidence="7 9" id="KW-0234">DNA repair</keyword>
<keyword evidence="10" id="KW-0175">Coiled coil</keyword>
<evidence type="ECO:0000256" key="5">
    <source>
        <dbReference type="ARBA" id="ARBA00022763"/>
    </source>
</evidence>
<evidence type="ECO:0000313" key="13">
    <source>
        <dbReference type="EMBL" id="VEH85987.1"/>
    </source>
</evidence>
<keyword evidence="5 9" id="KW-0227">DNA damage</keyword>
<evidence type="ECO:0000256" key="3">
    <source>
        <dbReference type="ARBA" id="ARBA00021315"/>
    </source>
</evidence>
<dbReference type="Pfam" id="PF02463">
    <property type="entry name" value="SMC_N"/>
    <property type="match status" value="1"/>
</dbReference>
<dbReference type="Gene3D" id="3.40.50.300">
    <property type="entry name" value="P-loop containing nucleotide triphosphate hydrolases"/>
    <property type="match status" value="2"/>
</dbReference>
<protein>
    <recommendedName>
        <fullName evidence="3 9">DNA repair protein RecN</fullName>
    </recommendedName>
    <alternativeName>
        <fullName evidence="8 9">Recombination protein N</fullName>
    </alternativeName>
</protein>
<dbReference type="InterPro" id="IPR027417">
    <property type="entry name" value="P-loop_NTPase"/>
</dbReference>
<evidence type="ECO:0000313" key="12">
    <source>
        <dbReference type="EMBL" id="KTC65705.1"/>
    </source>
</evidence>
<comment type="similarity">
    <text evidence="2 9">Belongs to the RecN family.</text>
</comment>
<dbReference type="SUPFAM" id="SSF52540">
    <property type="entry name" value="P-loop containing nucleoside triphosphate hydrolases"/>
    <property type="match status" value="1"/>
</dbReference>
<evidence type="ECO:0000256" key="6">
    <source>
        <dbReference type="ARBA" id="ARBA00022840"/>
    </source>
</evidence>
<dbReference type="InterPro" id="IPR004604">
    <property type="entry name" value="DNA_recomb/repair_RecN"/>
</dbReference>
<evidence type="ECO:0000259" key="11">
    <source>
        <dbReference type="Pfam" id="PF02463"/>
    </source>
</evidence>
<dbReference type="GO" id="GO:0005524">
    <property type="term" value="F:ATP binding"/>
    <property type="evidence" value="ECO:0007669"/>
    <property type="project" value="UniProtKB-KW"/>
</dbReference>
<reference evidence="13 15" key="2">
    <citation type="submission" date="2018-12" db="EMBL/GenBank/DDBJ databases">
        <authorList>
            <consortium name="Pathogen Informatics"/>
        </authorList>
    </citation>
    <scope>NUCLEOTIDE SEQUENCE [LARGE SCALE GENOMIC DNA]</scope>
    <source>
        <strain evidence="13 15">NCTC12735</strain>
        <plasmid evidence="15">24</plasmid>
    </source>
</reference>
<dbReference type="RefSeq" id="WP_058461440.1">
    <property type="nucleotide sequence ID" value="NZ_CAAAHS010000006.1"/>
</dbReference>
<evidence type="ECO:0000256" key="10">
    <source>
        <dbReference type="SAM" id="Coils"/>
    </source>
</evidence>
<comment type="function">
    <text evidence="1 9">May be involved in recombinational repair of damaged DNA.</text>
</comment>
<organism evidence="12 14">
    <name type="scientific">Legionella adelaidensis</name>
    <dbReference type="NCBI Taxonomy" id="45056"/>
    <lineage>
        <taxon>Bacteria</taxon>
        <taxon>Pseudomonadati</taxon>
        <taxon>Pseudomonadota</taxon>
        <taxon>Gammaproteobacteria</taxon>
        <taxon>Legionellales</taxon>
        <taxon>Legionellaceae</taxon>
        <taxon>Legionella</taxon>
    </lineage>
</organism>
<gene>
    <name evidence="12" type="primary">recN</name>
    <name evidence="12" type="ORF">Lade_0363</name>
    <name evidence="13" type="ORF">NCTC12735_01632</name>
</gene>
<name>A0A0W0R3T5_9GAMM</name>
<evidence type="ECO:0000256" key="9">
    <source>
        <dbReference type="PIRNR" id="PIRNR003128"/>
    </source>
</evidence>
<dbReference type="GO" id="GO:0009432">
    <property type="term" value="P:SOS response"/>
    <property type="evidence" value="ECO:0007669"/>
    <property type="project" value="TreeGrafter"/>
</dbReference>
<evidence type="ECO:0000313" key="14">
    <source>
        <dbReference type="Proteomes" id="UP000054859"/>
    </source>
</evidence>
<dbReference type="InterPro" id="IPR003395">
    <property type="entry name" value="RecF/RecN/SMC_N"/>
</dbReference>
<evidence type="ECO:0000256" key="2">
    <source>
        <dbReference type="ARBA" id="ARBA00009441"/>
    </source>
</evidence>
<feature type="coiled-coil region" evidence="10">
    <location>
        <begin position="328"/>
        <end position="362"/>
    </location>
</feature>